<evidence type="ECO:0000256" key="9">
    <source>
        <dbReference type="PROSITE-ProRule" id="PRU00560"/>
    </source>
</evidence>
<evidence type="ECO:0000256" key="3">
    <source>
        <dbReference type="ARBA" id="ARBA00022806"/>
    </source>
</evidence>
<dbReference type="Pfam" id="PF08378">
    <property type="entry name" value="NERD"/>
    <property type="match status" value="1"/>
</dbReference>
<feature type="domain" description="UvrD-like helicase ATP-binding" evidence="10">
    <location>
        <begin position="347"/>
        <end position="678"/>
    </location>
</feature>
<dbReference type="EC" id="5.6.2.4" evidence="7"/>
<dbReference type="PANTHER" id="PTHR11070:SF23">
    <property type="entry name" value="RECBCD ENZYME SUBUNIT RECB"/>
    <property type="match status" value="1"/>
</dbReference>
<protein>
    <recommendedName>
        <fullName evidence="7">DNA 3'-5' helicase</fullName>
        <ecNumber evidence="7">5.6.2.4</ecNumber>
    </recommendedName>
</protein>
<comment type="catalytic activity">
    <reaction evidence="8">
        <text>ATP + H2O = ADP + phosphate + H(+)</text>
        <dbReference type="Rhea" id="RHEA:13065"/>
        <dbReference type="ChEBI" id="CHEBI:15377"/>
        <dbReference type="ChEBI" id="CHEBI:15378"/>
        <dbReference type="ChEBI" id="CHEBI:30616"/>
        <dbReference type="ChEBI" id="CHEBI:43474"/>
        <dbReference type="ChEBI" id="CHEBI:456216"/>
        <dbReference type="EC" id="5.6.2.4"/>
    </reaction>
</comment>
<dbReference type="EMBL" id="DWZA01000100">
    <property type="protein sequence ID" value="HJA72187.1"/>
    <property type="molecule type" value="Genomic_DNA"/>
</dbReference>
<evidence type="ECO:0000256" key="2">
    <source>
        <dbReference type="ARBA" id="ARBA00022801"/>
    </source>
</evidence>
<comment type="caution">
    <text evidence="11">The sequence shown here is derived from an EMBL/GenBank/DDBJ whole genome shotgun (WGS) entry which is preliminary data.</text>
</comment>
<reference evidence="11" key="1">
    <citation type="journal article" date="2021" name="PeerJ">
        <title>Extensive microbial diversity within the chicken gut microbiome revealed by metagenomics and culture.</title>
        <authorList>
            <person name="Gilroy R."/>
            <person name="Ravi A."/>
            <person name="Getino M."/>
            <person name="Pursley I."/>
            <person name="Horton D.L."/>
            <person name="Alikhan N.F."/>
            <person name="Baker D."/>
            <person name="Gharbi K."/>
            <person name="Hall N."/>
            <person name="Watson M."/>
            <person name="Adriaenssens E.M."/>
            <person name="Foster-Nyarko E."/>
            <person name="Jarju S."/>
            <person name="Secka A."/>
            <person name="Antonio M."/>
            <person name="Oren A."/>
            <person name="Chaudhuri R.R."/>
            <person name="La Ragione R."/>
            <person name="Hildebrand F."/>
            <person name="Pallen M.J."/>
        </authorList>
    </citation>
    <scope>NUCLEOTIDE SEQUENCE</scope>
    <source>
        <strain evidence="11">CHK178-16964</strain>
    </source>
</reference>
<keyword evidence="5" id="KW-0413">Isomerase</keyword>
<name>A0A9D2KNA6_9FIRM</name>
<dbReference type="Pfam" id="PF13361">
    <property type="entry name" value="UvrD_C"/>
    <property type="match status" value="1"/>
</dbReference>
<dbReference type="AlphaFoldDB" id="A0A9D2KNA6"/>
<dbReference type="InterPro" id="IPR014017">
    <property type="entry name" value="DNA_helicase_UvrD-like_C"/>
</dbReference>
<dbReference type="GO" id="GO:0016787">
    <property type="term" value="F:hydrolase activity"/>
    <property type="evidence" value="ECO:0007669"/>
    <property type="project" value="UniProtKB-UniRule"/>
</dbReference>
<dbReference type="Pfam" id="PF00580">
    <property type="entry name" value="UvrD-helicase"/>
    <property type="match status" value="1"/>
</dbReference>
<proteinExistence type="predicted"/>
<evidence type="ECO:0000313" key="11">
    <source>
        <dbReference type="EMBL" id="HJA72187.1"/>
    </source>
</evidence>
<evidence type="ECO:0000256" key="6">
    <source>
        <dbReference type="ARBA" id="ARBA00034617"/>
    </source>
</evidence>
<evidence type="ECO:0000259" key="10">
    <source>
        <dbReference type="PROSITE" id="PS51198"/>
    </source>
</evidence>
<dbReference type="InterPro" id="IPR000212">
    <property type="entry name" value="DNA_helicase_UvrD/REP"/>
</dbReference>
<dbReference type="GO" id="GO:0043138">
    <property type="term" value="F:3'-5' DNA helicase activity"/>
    <property type="evidence" value="ECO:0007669"/>
    <property type="project" value="UniProtKB-EC"/>
</dbReference>
<evidence type="ECO:0000256" key="1">
    <source>
        <dbReference type="ARBA" id="ARBA00022741"/>
    </source>
</evidence>
<keyword evidence="2 9" id="KW-0378">Hydrolase</keyword>
<sequence length="1104" mass="126452">MAKFIGSDLHTGNWGEDYFIEKLMEYLDDTYVIYRNRPIFGAQFDVALFAPRVGIIIFEVKAWKPDTIKCVKNGDSIVIKTVNLDTGEVGEAEENPTNQARGYVYKMRNKIRQKTGKTPLVYSMVCFPNLTRSDYDKKGIEPVCEIEETLLKEDLESRAAMITKLNKSVTNHRAAARYLTPFTDNLMFRVRQIFETDLKLEDQTIKNTDLVEYMTPPSKEAYSIAAYIPNDHSALESIKELARQYSLGTKLFVLVPDNTMLKALQNEILSVITSKGLAVNGLDLEIDFTGDKKTTKMTVGDSFNIFNCAAYVIPDADPAWKHCSLINGEISSIEAEKILREADRHTNFNFDQYLVEHANIENNVIVRAGAGTGKTHTMISRIAYICYKQNCAMKEMASRIVMITFTDDAANQMEEKIKQHFNNYYLLTGNSDCLAFINMIEGMQISTIHSYAKKIITALGMEFGYGEELSVTSGDYKLRQIISETVDAYIVEKQWKKGADYVRKLGMPIYQINKSIFTMITRLHNQSVDVASLRPENFGISISEGGEDLHDLITTVVPVIEKQAEDYFRNGNRLHLSNMMSMLDQCIRNKENVQRLLRMQTGRPQFMFVDEFQDTDDVQIEALTKIASLLQYKLFVVGDVKQCIYRFRGAQENAFEQLDYKDNENWKLYSLVKNYRTDKELLDLFHNSFSGMGMSYPGGEQLLIYGGEDGAESGRLKGTRSFNKALQRSDYYKEITITDEKDRLPALFREIERQKSLLQKREQKSGKKLTGRHKEIAILVRENWQAETIKKEGKNRGIDIFTNTGGDLYMSEPALDMLTLANALLHYDEADYLYSFVSSNFIGGSVSKGQLFMQREKDNKNTWKKTKAQEITQAKTLVDAINRELSVADGDTWKDWNKIVLKLRTMPVLQVLRKLYQILKPWVNCGKDNIRKRSSYKLNVELLFEELIRSVNADSVSINSLVDVLKANIVSQKNVDSREIENTESDEVIIRCVSVHKAKGLEYGAVILPYCSYAIDRMKRTDMNVSVFSGENVRIGYQIKFDVDHMKATYQNDIFDEGIEKNERMREEARILYVAMTRAMSSFSWIALEGRQGNCWQNLIWGEQ</sequence>
<evidence type="ECO:0000256" key="7">
    <source>
        <dbReference type="ARBA" id="ARBA00034808"/>
    </source>
</evidence>
<keyword evidence="3 9" id="KW-0347">Helicase</keyword>
<dbReference type="InterPro" id="IPR014016">
    <property type="entry name" value="UvrD-like_ATP-bd"/>
</dbReference>
<dbReference type="InterPro" id="IPR011528">
    <property type="entry name" value="NERD"/>
</dbReference>
<dbReference type="GO" id="GO:0003677">
    <property type="term" value="F:DNA binding"/>
    <property type="evidence" value="ECO:0007669"/>
    <property type="project" value="InterPro"/>
</dbReference>
<dbReference type="PROSITE" id="PS51198">
    <property type="entry name" value="UVRD_HELICASE_ATP_BIND"/>
    <property type="match status" value="1"/>
</dbReference>
<dbReference type="InterPro" id="IPR027417">
    <property type="entry name" value="P-loop_NTPase"/>
</dbReference>
<dbReference type="Gene3D" id="3.40.50.300">
    <property type="entry name" value="P-loop containing nucleotide triphosphate hydrolases"/>
    <property type="match status" value="3"/>
</dbReference>
<feature type="binding site" evidence="9">
    <location>
        <begin position="368"/>
        <end position="375"/>
    </location>
    <ligand>
        <name>ATP</name>
        <dbReference type="ChEBI" id="CHEBI:30616"/>
    </ligand>
</feature>
<dbReference type="Proteomes" id="UP000823900">
    <property type="component" value="Unassembled WGS sequence"/>
</dbReference>
<organism evidence="11 12">
    <name type="scientific">Candidatus Lachnoclostridium stercoravium</name>
    <dbReference type="NCBI Taxonomy" id="2838633"/>
    <lineage>
        <taxon>Bacteria</taxon>
        <taxon>Bacillati</taxon>
        <taxon>Bacillota</taxon>
        <taxon>Clostridia</taxon>
        <taxon>Lachnospirales</taxon>
        <taxon>Lachnospiraceae</taxon>
    </lineage>
</organism>
<dbReference type="GO" id="GO:0005524">
    <property type="term" value="F:ATP binding"/>
    <property type="evidence" value="ECO:0007669"/>
    <property type="project" value="UniProtKB-UniRule"/>
</dbReference>
<dbReference type="GO" id="GO:0005829">
    <property type="term" value="C:cytosol"/>
    <property type="evidence" value="ECO:0007669"/>
    <property type="project" value="TreeGrafter"/>
</dbReference>
<keyword evidence="1 9" id="KW-0547">Nucleotide-binding</keyword>
<evidence type="ECO:0000256" key="8">
    <source>
        <dbReference type="ARBA" id="ARBA00048988"/>
    </source>
</evidence>
<dbReference type="PANTHER" id="PTHR11070">
    <property type="entry name" value="UVRD / RECB / PCRA DNA HELICASE FAMILY MEMBER"/>
    <property type="match status" value="1"/>
</dbReference>
<dbReference type="SUPFAM" id="SSF52540">
    <property type="entry name" value="P-loop containing nucleoside triphosphate hydrolases"/>
    <property type="match status" value="1"/>
</dbReference>
<comment type="catalytic activity">
    <reaction evidence="6">
        <text>Couples ATP hydrolysis with the unwinding of duplex DNA by translocating in the 3'-5' direction.</text>
        <dbReference type="EC" id="5.6.2.4"/>
    </reaction>
</comment>
<dbReference type="GO" id="GO:0000725">
    <property type="term" value="P:recombinational repair"/>
    <property type="evidence" value="ECO:0007669"/>
    <property type="project" value="TreeGrafter"/>
</dbReference>
<dbReference type="GO" id="GO:0009338">
    <property type="term" value="C:exodeoxyribonuclease V complex"/>
    <property type="evidence" value="ECO:0007669"/>
    <property type="project" value="TreeGrafter"/>
</dbReference>
<reference evidence="11" key="2">
    <citation type="submission" date="2021-04" db="EMBL/GenBank/DDBJ databases">
        <authorList>
            <person name="Gilroy R."/>
        </authorList>
    </citation>
    <scope>NUCLEOTIDE SEQUENCE</scope>
    <source>
        <strain evidence="11">CHK178-16964</strain>
    </source>
</reference>
<keyword evidence="4 9" id="KW-0067">ATP-binding</keyword>
<gene>
    <name evidence="11" type="ORF">IAA07_11540</name>
</gene>
<accession>A0A9D2KNA6</accession>
<evidence type="ECO:0000256" key="4">
    <source>
        <dbReference type="ARBA" id="ARBA00022840"/>
    </source>
</evidence>
<evidence type="ECO:0000256" key="5">
    <source>
        <dbReference type="ARBA" id="ARBA00023235"/>
    </source>
</evidence>
<dbReference type="Gene3D" id="1.10.486.10">
    <property type="entry name" value="PCRA, domain 4"/>
    <property type="match status" value="1"/>
</dbReference>
<evidence type="ECO:0000313" key="12">
    <source>
        <dbReference type="Proteomes" id="UP000823900"/>
    </source>
</evidence>